<dbReference type="EMBL" id="JAIWYP010000011">
    <property type="protein sequence ID" value="KAH3738220.1"/>
    <property type="molecule type" value="Genomic_DNA"/>
</dbReference>
<dbReference type="AlphaFoldDB" id="A0A9D4HWT3"/>
<organism evidence="1 2">
    <name type="scientific">Dreissena polymorpha</name>
    <name type="common">Zebra mussel</name>
    <name type="synonym">Mytilus polymorpha</name>
    <dbReference type="NCBI Taxonomy" id="45954"/>
    <lineage>
        <taxon>Eukaryota</taxon>
        <taxon>Metazoa</taxon>
        <taxon>Spiralia</taxon>
        <taxon>Lophotrochozoa</taxon>
        <taxon>Mollusca</taxon>
        <taxon>Bivalvia</taxon>
        <taxon>Autobranchia</taxon>
        <taxon>Heteroconchia</taxon>
        <taxon>Euheterodonta</taxon>
        <taxon>Imparidentia</taxon>
        <taxon>Neoheterodontei</taxon>
        <taxon>Myida</taxon>
        <taxon>Dreissenoidea</taxon>
        <taxon>Dreissenidae</taxon>
        <taxon>Dreissena</taxon>
    </lineage>
</organism>
<evidence type="ECO:0000313" key="1">
    <source>
        <dbReference type="EMBL" id="KAH3738220.1"/>
    </source>
</evidence>
<dbReference type="Proteomes" id="UP000828390">
    <property type="component" value="Unassembled WGS sequence"/>
</dbReference>
<gene>
    <name evidence="1" type="ORF">DPMN_044848</name>
</gene>
<name>A0A9D4HWT3_DREPO</name>
<protein>
    <submittedName>
        <fullName evidence="1">Uncharacterized protein</fullName>
    </submittedName>
</protein>
<comment type="caution">
    <text evidence="1">The sequence shown here is derived from an EMBL/GenBank/DDBJ whole genome shotgun (WGS) entry which is preliminary data.</text>
</comment>
<evidence type="ECO:0000313" key="2">
    <source>
        <dbReference type="Proteomes" id="UP000828390"/>
    </source>
</evidence>
<accession>A0A9D4HWT3</accession>
<reference evidence="1" key="2">
    <citation type="submission" date="2020-11" db="EMBL/GenBank/DDBJ databases">
        <authorList>
            <person name="McCartney M.A."/>
            <person name="Auch B."/>
            <person name="Kono T."/>
            <person name="Mallez S."/>
            <person name="Becker A."/>
            <person name="Gohl D.M."/>
            <person name="Silverstein K.A.T."/>
            <person name="Koren S."/>
            <person name="Bechman K.B."/>
            <person name="Herman A."/>
            <person name="Abrahante J.E."/>
            <person name="Garbe J."/>
        </authorList>
    </citation>
    <scope>NUCLEOTIDE SEQUENCE</scope>
    <source>
        <strain evidence="1">Duluth1</strain>
        <tissue evidence="1">Whole animal</tissue>
    </source>
</reference>
<sequence length="79" mass="9273">MNISQLCSPLKLWENRAQELYNTLIRTTHFEMRTGKDIHTLCWGDVSLGVDFETGEKLITFDTERQTKTRSVENPKDKR</sequence>
<keyword evidence="2" id="KW-1185">Reference proteome</keyword>
<proteinExistence type="predicted"/>
<reference evidence="1" key="1">
    <citation type="journal article" date="2019" name="bioRxiv">
        <title>The Genome of the Zebra Mussel, Dreissena polymorpha: A Resource for Invasive Species Research.</title>
        <authorList>
            <person name="McCartney M.A."/>
            <person name="Auch B."/>
            <person name="Kono T."/>
            <person name="Mallez S."/>
            <person name="Zhang Y."/>
            <person name="Obille A."/>
            <person name="Becker A."/>
            <person name="Abrahante J.E."/>
            <person name="Garbe J."/>
            <person name="Badalamenti J.P."/>
            <person name="Herman A."/>
            <person name="Mangelson H."/>
            <person name="Liachko I."/>
            <person name="Sullivan S."/>
            <person name="Sone E.D."/>
            <person name="Koren S."/>
            <person name="Silverstein K.A.T."/>
            <person name="Beckman K.B."/>
            <person name="Gohl D.M."/>
        </authorList>
    </citation>
    <scope>NUCLEOTIDE SEQUENCE</scope>
    <source>
        <strain evidence="1">Duluth1</strain>
        <tissue evidence="1">Whole animal</tissue>
    </source>
</reference>